<name>A0ABS4UDB8_9ACTN</name>
<keyword evidence="3" id="KW-0560">Oxidoreductase</keyword>
<dbReference type="EMBL" id="JAGINT010000001">
    <property type="protein sequence ID" value="MBP2349640.1"/>
    <property type="molecule type" value="Genomic_DNA"/>
</dbReference>
<evidence type="ECO:0000256" key="3">
    <source>
        <dbReference type="ARBA" id="ARBA00023002"/>
    </source>
</evidence>
<evidence type="ECO:0008006" key="8">
    <source>
        <dbReference type="Google" id="ProtNLM"/>
    </source>
</evidence>
<dbReference type="Pfam" id="PF12831">
    <property type="entry name" value="FAD_oxidored"/>
    <property type="match status" value="1"/>
</dbReference>
<organism evidence="6 7">
    <name type="scientific">Kribbella aluminosa</name>
    <dbReference type="NCBI Taxonomy" id="416017"/>
    <lineage>
        <taxon>Bacteria</taxon>
        <taxon>Bacillati</taxon>
        <taxon>Actinomycetota</taxon>
        <taxon>Actinomycetes</taxon>
        <taxon>Propionibacteriales</taxon>
        <taxon>Kribbellaceae</taxon>
        <taxon>Kribbella</taxon>
    </lineage>
</organism>
<dbReference type="InterPro" id="IPR036188">
    <property type="entry name" value="FAD/NAD-bd_sf"/>
</dbReference>
<dbReference type="Proteomes" id="UP000755585">
    <property type="component" value="Unassembled WGS sequence"/>
</dbReference>
<proteinExistence type="predicted"/>
<keyword evidence="7" id="KW-1185">Reference proteome</keyword>
<dbReference type="SUPFAM" id="SSF51905">
    <property type="entry name" value="FAD/NAD(P)-binding domain"/>
    <property type="match status" value="1"/>
</dbReference>
<reference evidence="6 7" key="1">
    <citation type="submission" date="2021-03" db="EMBL/GenBank/DDBJ databases">
        <title>Sequencing the genomes of 1000 actinobacteria strains.</title>
        <authorList>
            <person name="Klenk H.-P."/>
        </authorList>
    </citation>
    <scope>NUCLEOTIDE SEQUENCE [LARGE SCALE GENOMIC DNA]</scope>
    <source>
        <strain evidence="6 7">DSM 18824</strain>
    </source>
</reference>
<protein>
    <recommendedName>
        <fullName evidence="8">FAD dependent oxidoreductase</fullName>
    </recommendedName>
</protein>
<keyword evidence="2" id="KW-0479">Metal-binding</keyword>
<evidence type="ECO:0000256" key="5">
    <source>
        <dbReference type="ARBA" id="ARBA00023014"/>
    </source>
</evidence>
<accession>A0ABS4UDB8</accession>
<evidence type="ECO:0000256" key="1">
    <source>
        <dbReference type="ARBA" id="ARBA00022485"/>
    </source>
</evidence>
<dbReference type="PANTHER" id="PTHR43498">
    <property type="entry name" value="FERREDOXIN:COB-COM HETERODISULFIDE REDUCTASE SUBUNIT A"/>
    <property type="match status" value="1"/>
</dbReference>
<evidence type="ECO:0000313" key="7">
    <source>
        <dbReference type="Proteomes" id="UP000755585"/>
    </source>
</evidence>
<keyword evidence="5" id="KW-0411">Iron-sulfur</keyword>
<comment type="caution">
    <text evidence="6">The sequence shown here is derived from an EMBL/GenBank/DDBJ whole genome shotgun (WGS) entry which is preliminary data.</text>
</comment>
<dbReference type="PANTHER" id="PTHR43498:SF1">
    <property type="entry name" value="COB--COM HETERODISULFIDE REDUCTASE IRON-SULFUR SUBUNIT A"/>
    <property type="match status" value="1"/>
</dbReference>
<evidence type="ECO:0000256" key="2">
    <source>
        <dbReference type="ARBA" id="ARBA00022723"/>
    </source>
</evidence>
<dbReference type="InterPro" id="IPR039650">
    <property type="entry name" value="HdrA-like"/>
</dbReference>
<evidence type="ECO:0000313" key="6">
    <source>
        <dbReference type="EMBL" id="MBP2349640.1"/>
    </source>
</evidence>
<keyword evidence="4" id="KW-0408">Iron</keyword>
<evidence type="ECO:0000256" key="4">
    <source>
        <dbReference type="ARBA" id="ARBA00023004"/>
    </source>
</evidence>
<sequence>MPDGVGGLTRQRVFELGKTPPEIRAGFADWIRDEGITVIDEHRVDAVERHDGRISRVRFGYAPPDRWGVPSPAVLDGRWEEVTARVFVDASYEGDLMAASGASYRTGRESVREYNEEPAGVREPTNWTPIDPYIEPGRPESGLLPMIDADHGKSIGAADDYTQAYNFRFYVTTDPQRAVPFTPPADYRAEQYELVGRFVEYILGSSSDDDAAMERLSGIFPGWVNDVEYNYQRDSLMTIAPLGESRFYQDAGWDKRSAIWRTHIDYLRGLHHFLCTDPRVPLGFRERTAELGLDRTMHQDTDGWPNQLYVRVARRLAGRYTLTHKDVLNQVAVEDGVGLALYGVDTYPARRYACTVPGAPGIGVATEGNMFIGGPMGTGQAFEVPYRAITPQQHECRNLLVPVSLSATHIAYAATRMEPVFSVLGESAGVAAALAAKQSSSVQDLNLEALRSRLKERGQILESP</sequence>
<keyword evidence="1" id="KW-0004">4Fe-4S</keyword>
<gene>
    <name evidence="6" type="ORF">JOF29_000723</name>
</gene>